<dbReference type="Proteomes" id="UP001201980">
    <property type="component" value="Unassembled WGS sequence"/>
</dbReference>
<comment type="caution">
    <text evidence="3">The sequence shown here is derived from an EMBL/GenBank/DDBJ whole genome shotgun (WGS) entry which is preliminary data.</text>
</comment>
<feature type="transmembrane region" description="Helical" evidence="2">
    <location>
        <begin position="65"/>
        <end position="89"/>
    </location>
</feature>
<feature type="region of interest" description="Disordered" evidence="1">
    <location>
        <begin position="103"/>
        <end position="124"/>
    </location>
</feature>
<evidence type="ECO:0000256" key="2">
    <source>
        <dbReference type="SAM" id="Phobius"/>
    </source>
</evidence>
<keyword evidence="2" id="KW-0812">Transmembrane</keyword>
<feature type="compositionally biased region" description="Basic and acidic residues" evidence="1">
    <location>
        <begin position="103"/>
        <end position="115"/>
    </location>
</feature>
<dbReference type="EMBL" id="JAKWBI020000019">
    <property type="protein sequence ID" value="KAJ2906055.1"/>
    <property type="molecule type" value="Genomic_DNA"/>
</dbReference>
<feature type="region of interest" description="Disordered" evidence="1">
    <location>
        <begin position="185"/>
        <end position="219"/>
    </location>
</feature>
<protein>
    <submittedName>
        <fullName evidence="3">Uncharacterized protein</fullName>
    </submittedName>
</protein>
<evidence type="ECO:0000256" key="1">
    <source>
        <dbReference type="SAM" id="MobiDB-lite"/>
    </source>
</evidence>
<sequence>MNALYSAYEGAQVAFNTPVDQIMKNVVRGILKFDAIWLSFLNGRDVVVVDVEELKRLLQEKDKRAVVITISSFYLAMALIFTAVVFVVARFCDYYFDEPGRRAQRPEEQEYEHAKSSGTDKYSSTLPLTNVTEDQFDRAKEVARKTIERQRRRNMRKRLLERFGADESENIEHDYTISHREILECSSEEGSEMGNGYTDLEERKDGFDSDDYEVVEAEN</sequence>
<gene>
    <name evidence="3" type="ORF">MKZ38_003092</name>
</gene>
<accession>A0AAD5RYG0</accession>
<organism evidence="3 4">
    <name type="scientific">Zalerion maritima</name>
    <dbReference type="NCBI Taxonomy" id="339359"/>
    <lineage>
        <taxon>Eukaryota</taxon>
        <taxon>Fungi</taxon>
        <taxon>Dikarya</taxon>
        <taxon>Ascomycota</taxon>
        <taxon>Pezizomycotina</taxon>
        <taxon>Sordariomycetes</taxon>
        <taxon>Lulworthiomycetidae</taxon>
        <taxon>Lulworthiales</taxon>
        <taxon>Lulworthiaceae</taxon>
        <taxon>Zalerion</taxon>
    </lineage>
</organism>
<keyword evidence="2" id="KW-1133">Transmembrane helix</keyword>
<evidence type="ECO:0000313" key="4">
    <source>
        <dbReference type="Proteomes" id="UP001201980"/>
    </source>
</evidence>
<proteinExistence type="predicted"/>
<dbReference type="AlphaFoldDB" id="A0AAD5RYG0"/>
<reference evidence="3" key="1">
    <citation type="submission" date="2022-07" db="EMBL/GenBank/DDBJ databases">
        <title>Draft genome sequence of Zalerion maritima ATCC 34329, a (micro)plastics degrading marine fungus.</title>
        <authorList>
            <person name="Paco A."/>
            <person name="Goncalves M.F.M."/>
            <person name="Rocha-Santos T.A.P."/>
            <person name="Alves A."/>
        </authorList>
    </citation>
    <scope>NUCLEOTIDE SEQUENCE</scope>
    <source>
        <strain evidence="3">ATCC 34329</strain>
    </source>
</reference>
<feature type="compositionally biased region" description="Acidic residues" evidence="1">
    <location>
        <begin position="208"/>
        <end position="219"/>
    </location>
</feature>
<name>A0AAD5RYG0_9PEZI</name>
<evidence type="ECO:0000313" key="3">
    <source>
        <dbReference type="EMBL" id="KAJ2906055.1"/>
    </source>
</evidence>
<keyword evidence="4" id="KW-1185">Reference proteome</keyword>
<keyword evidence="2" id="KW-0472">Membrane</keyword>